<keyword evidence="5" id="KW-1185">Reference proteome</keyword>
<dbReference type="InterPro" id="IPR036291">
    <property type="entry name" value="NAD(P)-bd_dom_sf"/>
</dbReference>
<dbReference type="KEGG" id="ehx:EMIHUDRAFT_446042"/>
<accession>A0A0D3IKG8</accession>
<evidence type="ECO:0000256" key="2">
    <source>
        <dbReference type="SAM" id="SignalP"/>
    </source>
</evidence>
<dbReference type="RefSeq" id="XP_005764182.1">
    <property type="nucleotide sequence ID" value="XM_005764125.1"/>
</dbReference>
<reference evidence="4" key="2">
    <citation type="submission" date="2024-10" db="UniProtKB">
        <authorList>
            <consortium name="EnsemblProtists"/>
        </authorList>
    </citation>
    <scope>IDENTIFICATION</scope>
</reference>
<dbReference type="eggNOG" id="KOG4288">
    <property type="taxonomic scope" value="Eukaryota"/>
</dbReference>
<dbReference type="GO" id="GO:0044877">
    <property type="term" value="F:protein-containing complex binding"/>
    <property type="evidence" value="ECO:0007669"/>
    <property type="project" value="TreeGrafter"/>
</dbReference>
<dbReference type="GO" id="GO:0005739">
    <property type="term" value="C:mitochondrion"/>
    <property type="evidence" value="ECO:0007669"/>
    <property type="project" value="TreeGrafter"/>
</dbReference>
<protein>
    <recommendedName>
        <fullName evidence="3">NmrA-like domain-containing protein</fullName>
    </recommendedName>
</protein>
<keyword evidence="2" id="KW-0732">Signal</keyword>
<evidence type="ECO:0000259" key="3">
    <source>
        <dbReference type="Pfam" id="PF05368"/>
    </source>
</evidence>
<dbReference type="HOGENOM" id="CLU_999049_0_0_1"/>
<reference evidence="5" key="1">
    <citation type="journal article" date="2013" name="Nature">
        <title>Pan genome of the phytoplankton Emiliania underpins its global distribution.</title>
        <authorList>
            <person name="Read B.A."/>
            <person name="Kegel J."/>
            <person name="Klute M.J."/>
            <person name="Kuo A."/>
            <person name="Lefebvre S.C."/>
            <person name="Maumus F."/>
            <person name="Mayer C."/>
            <person name="Miller J."/>
            <person name="Monier A."/>
            <person name="Salamov A."/>
            <person name="Young J."/>
            <person name="Aguilar M."/>
            <person name="Claverie J.M."/>
            <person name="Frickenhaus S."/>
            <person name="Gonzalez K."/>
            <person name="Herman E.K."/>
            <person name="Lin Y.C."/>
            <person name="Napier J."/>
            <person name="Ogata H."/>
            <person name="Sarno A.F."/>
            <person name="Shmutz J."/>
            <person name="Schroeder D."/>
            <person name="de Vargas C."/>
            <person name="Verret F."/>
            <person name="von Dassow P."/>
            <person name="Valentin K."/>
            <person name="Van de Peer Y."/>
            <person name="Wheeler G."/>
            <person name="Dacks J.B."/>
            <person name="Delwiche C.F."/>
            <person name="Dyhrman S.T."/>
            <person name="Glockner G."/>
            <person name="John U."/>
            <person name="Richards T."/>
            <person name="Worden A.Z."/>
            <person name="Zhang X."/>
            <person name="Grigoriev I.V."/>
            <person name="Allen A.E."/>
            <person name="Bidle K."/>
            <person name="Borodovsky M."/>
            <person name="Bowler C."/>
            <person name="Brownlee C."/>
            <person name="Cock J.M."/>
            <person name="Elias M."/>
            <person name="Gladyshev V.N."/>
            <person name="Groth M."/>
            <person name="Guda C."/>
            <person name="Hadaegh A."/>
            <person name="Iglesias-Rodriguez M.D."/>
            <person name="Jenkins J."/>
            <person name="Jones B.M."/>
            <person name="Lawson T."/>
            <person name="Leese F."/>
            <person name="Lindquist E."/>
            <person name="Lobanov A."/>
            <person name="Lomsadze A."/>
            <person name="Malik S.B."/>
            <person name="Marsh M.E."/>
            <person name="Mackinder L."/>
            <person name="Mock T."/>
            <person name="Mueller-Roeber B."/>
            <person name="Pagarete A."/>
            <person name="Parker M."/>
            <person name="Probert I."/>
            <person name="Quesneville H."/>
            <person name="Raines C."/>
            <person name="Rensing S.A."/>
            <person name="Riano-Pachon D.M."/>
            <person name="Richier S."/>
            <person name="Rokitta S."/>
            <person name="Shiraiwa Y."/>
            <person name="Soanes D.M."/>
            <person name="van der Giezen M."/>
            <person name="Wahlund T.M."/>
            <person name="Williams B."/>
            <person name="Wilson W."/>
            <person name="Wolfe G."/>
            <person name="Wurch L.L."/>
        </authorList>
    </citation>
    <scope>NUCLEOTIDE SEQUENCE</scope>
</reference>
<evidence type="ECO:0000313" key="5">
    <source>
        <dbReference type="Proteomes" id="UP000013827"/>
    </source>
</evidence>
<feature type="region of interest" description="Disordered" evidence="1">
    <location>
        <begin position="20"/>
        <end position="39"/>
    </location>
</feature>
<dbReference type="PANTHER" id="PTHR12126">
    <property type="entry name" value="NADH-UBIQUINONE OXIDOREDUCTASE 39 KDA SUBUNIT-RELATED"/>
    <property type="match status" value="1"/>
</dbReference>
<dbReference type="GeneID" id="17257902"/>
<feature type="chain" id="PRO_5044267613" description="NmrA-like domain-containing protein" evidence="2">
    <location>
        <begin position="17"/>
        <end position="279"/>
    </location>
</feature>
<dbReference type="EnsemblProtists" id="EOD11753">
    <property type="protein sequence ID" value="EOD11753"/>
    <property type="gene ID" value="EMIHUDRAFT_446042"/>
</dbReference>
<sequence length="279" mass="27115">MLALLLALEPTALLLPTPMSGRRAVGASSSPSRSSRVTALDRRQAVTSAAAAAAAATLGVSTAAIADGKPKVVVFGGSGYVGAYASRLLLGKGAQVVSVSRKTPAEQADKVKAILGAPLAGVEYVQLDASTGDLSGVLGGAAAVISCIGIAPGGANMRDGNGLVNVKIAAASKLAAVPKFVYLGLASELASSPIKFVFGDYVKGKAEAEAAVGKDYPSALVLKPGIIAGGPPGEVRPPGPPGMAPVAVEDVARAAVAGALGNAAGTVDGNTAIAAAAAK</sequence>
<proteinExistence type="predicted"/>
<dbReference type="Proteomes" id="UP000013827">
    <property type="component" value="Unassembled WGS sequence"/>
</dbReference>
<dbReference type="PANTHER" id="PTHR12126:SF16">
    <property type="entry name" value="MIOREX COMPLEX COMPONENT 2"/>
    <property type="match status" value="1"/>
</dbReference>
<evidence type="ECO:0000256" key="1">
    <source>
        <dbReference type="SAM" id="MobiDB-lite"/>
    </source>
</evidence>
<dbReference type="STRING" id="2903.R1BNY7"/>
<evidence type="ECO:0000313" key="4">
    <source>
        <dbReference type="EnsemblProtists" id="EOD11753"/>
    </source>
</evidence>
<dbReference type="AlphaFoldDB" id="A0A0D3IKG8"/>
<dbReference type="PaxDb" id="2903-EOD11753"/>
<dbReference type="InterPro" id="IPR008030">
    <property type="entry name" value="NmrA-like"/>
</dbReference>
<dbReference type="Gene3D" id="3.40.50.720">
    <property type="entry name" value="NAD(P)-binding Rossmann-like Domain"/>
    <property type="match status" value="1"/>
</dbReference>
<dbReference type="SUPFAM" id="SSF51735">
    <property type="entry name" value="NAD(P)-binding Rossmann-fold domains"/>
    <property type="match status" value="1"/>
</dbReference>
<dbReference type="InterPro" id="IPR051207">
    <property type="entry name" value="ComplexI_NDUFA9_subunit"/>
</dbReference>
<feature type="compositionally biased region" description="Low complexity" evidence="1">
    <location>
        <begin position="20"/>
        <end position="37"/>
    </location>
</feature>
<name>A0A0D3IKG8_EMIH1</name>
<dbReference type="Pfam" id="PF05368">
    <property type="entry name" value="NmrA"/>
    <property type="match status" value="1"/>
</dbReference>
<organism evidence="4 5">
    <name type="scientific">Emiliania huxleyi (strain CCMP1516)</name>
    <dbReference type="NCBI Taxonomy" id="280463"/>
    <lineage>
        <taxon>Eukaryota</taxon>
        <taxon>Haptista</taxon>
        <taxon>Haptophyta</taxon>
        <taxon>Prymnesiophyceae</taxon>
        <taxon>Isochrysidales</taxon>
        <taxon>Noelaerhabdaceae</taxon>
        <taxon>Emiliania</taxon>
    </lineage>
</organism>
<feature type="signal peptide" evidence="2">
    <location>
        <begin position="1"/>
        <end position="16"/>
    </location>
</feature>
<feature type="domain" description="NmrA-like" evidence="3">
    <location>
        <begin position="69"/>
        <end position="189"/>
    </location>
</feature>